<dbReference type="Proteomes" id="UP001470230">
    <property type="component" value="Unassembled WGS sequence"/>
</dbReference>
<evidence type="ECO:0000259" key="2">
    <source>
        <dbReference type="Pfam" id="PF07714"/>
    </source>
</evidence>
<protein>
    <recommendedName>
        <fullName evidence="2">Serine-threonine/tyrosine-protein kinase catalytic domain-containing protein</fullName>
    </recommendedName>
</protein>
<comment type="similarity">
    <text evidence="1">Belongs to the sel-1 family.</text>
</comment>
<dbReference type="Gene3D" id="1.10.510.10">
    <property type="entry name" value="Transferase(Phosphotransferase) domain 1"/>
    <property type="match status" value="1"/>
</dbReference>
<feature type="domain" description="Serine-threonine/tyrosine-protein kinase catalytic" evidence="2">
    <location>
        <begin position="5"/>
        <end position="74"/>
    </location>
</feature>
<sequence length="725" mass="83161">MHFPYAFSLIVYEIISAQIPFKKFSINQLAQKVVNDDYRPEFDFPIGFAYQKLIEGCWSQILSQRPSFDQIVAVLRSDADFITETVEAVDYYDYIDFIDRSKKEFDSKKKIIYLSEIVNTKSKTFQKVKSDIFSSYSVIIESTIFCPHEEFRLLKKDCQKLVQKAENNSENQFFVGRNLFEGINGFHQNSELAIKYLKRSLKGGCISSAKYYSRILLDGKSLPKNPQKAAKYLQIYLDTKDATVYTLYGRAKKEERDYNEAIRYFIKAANAGNPEAMHEYGLMLQNGEGVEKDKIKANEYFEMAKNNGYGEHQPLKHEKMKRTKSVKSSLFDKLPDSAQSSVLDAENGDENSMLYVVRCFIEGSNNFPQNVEVGIKFLENACKKKNVEAMKLYGTLLLNGSIIKKDEEKAIFMLNEVATILHSSEEKFQLVKILLSHESFNTHDINANKNVNYVLTKKFCKEAEDAGNVKAMVCYAKLCLKEKKNTFGQINCDFNEAFQYKKAADEGDGEAMVQCRLFHKFGYVMFQKDPTEAAKYYEASYKKGDLCGIQKNINKGIRLIKYSCDHNNVYGMNMYAYYLLDGLPGLEKNEEFSFRYFKISADLGFAISFLNLGVCYRDGKGTKMDRKEFIKCFKIGTEEGSPSAAYRLALMLIKGDETLGIKPDLKEGNKYLKFAADHGNTSAMFQYSYNIVKKRGNASQLKKYLEIGIYFKDTNCMMLYGEILI</sequence>
<dbReference type="InterPro" id="IPR011009">
    <property type="entry name" value="Kinase-like_dom_sf"/>
</dbReference>
<comment type="caution">
    <text evidence="3">The sequence shown here is derived from an EMBL/GenBank/DDBJ whole genome shotgun (WGS) entry which is preliminary data.</text>
</comment>
<dbReference type="InterPro" id="IPR011990">
    <property type="entry name" value="TPR-like_helical_dom_sf"/>
</dbReference>
<evidence type="ECO:0000313" key="3">
    <source>
        <dbReference type="EMBL" id="KAK8880487.1"/>
    </source>
</evidence>
<dbReference type="Gene3D" id="1.25.40.10">
    <property type="entry name" value="Tetratricopeptide repeat domain"/>
    <property type="match status" value="3"/>
</dbReference>
<evidence type="ECO:0000256" key="1">
    <source>
        <dbReference type="ARBA" id="ARBA00038101"/>
    </source>
</evidence>
<accession>A0ABR2JQI0</accession>
<dbReference type="SMART" id="SM00671">
    <property type="entry name" value="SEL1"/>
    <property type="match status" value="10"/>
</dbReference>
<proteinExistence type="inferred from homology"/>
<dbReference type="InterPro" id="IPR006597">
    <property type="entry name" value="Sel1-like"/>
</dbReference>
<evidence type="ECO:0000313" key="4">
    <source>
        <dbReference type="Proteomes" id="UP001470230"/>
    </source>
</evidence>
<dbReference type="Pfam" id="PF07714">
    <property type="entry name" value="PK_Tyr_Ser-Thr"/>
    <property type="match status" value="1"/>
</dbReference>
<reference evidence="3 4" key="1">
    <citation type="submission" date="2024-04" db="EMBL/GenBank/DDBJ databases">
        <title>Tritrichomonas musculus Genome.</title>
        <authorList>
            <person name="Alves-Ferreira E."/>
            <person name="Grigg M."/>
            <person name="Lorenzi H."/>
            <person name="Galac M."/>
        </authorList>
    </citation>
    <scope>NUCLEOTIDE SEQUENCE [LARGE SCALE GENOMIC DNA]</scope>
    <source>
        <strain evidence="3 4">EAF2021</strain>
    </source>
</reference>
<dbReference type="Pfam" id="PF08238">
    <property type="entry name" value="Sel1"/>
    <property type="match status" value="9"/>
</dbReference>
<dbReference type="SUPFAM" id="SSF56112">
    <property type="entry name" value="Protein kinase-like (PK-like)"/>
    <property type="match status" value="1"/>
</dbReference>
<name>A0ABR2JQI0_9EUKA</name>
<dbReference type="PANTHER" id="PTHR11102">
    <property type="entry name" value="SEL-1-LIKE PROTEIN"/>
    <property type="match status" value="1"/>
</dbReference>
<dbReference type="InterPro" id="IPR050767">
    <property type="entry name" value="Sel1_AlgK"/>
</dbReference>
<organism evidence="3 4">
    <name type="scientific">Tritrichomonas musculus</name>
    <dbReference type="NCBI Taxonomy" id="1915356"/>
    <lineage>
        <taxon>Eukaryota</taxon>
        <taxon>Metamonada</taxon>
        <taxon>Parabasalia</taxon>
        <taxon>Tritrichomonadida</taxon>
        <taxon>Tritrichomonadidae</taxon>
        <taxon>Tritrichomonas</taxon>
    </lineage>
</organism>
<gene>
    <name evidence="3" type="ORF">M9Y10_003163</name>
</gene>
<dbReference type="SUPFAM" id="SSF81901">
    <property type="entry name" value="HCP-like"/>
    <property type="match status" value="3"/>
</dbReference>
<keyword evidence="4" id="KW-1185">Reference proteome</keyword>
<dbReference type="InterPro" id="IPR001245">
    <property type="entry name" value="Ser-Thr/Tyr_kinase_cat_dom"/>
</dbReference>
<dbReference type="PANTHER" id="PTHR11102:SF160">
    <property type="entry name" value="ERAD-ASSOCIATED E3 UBIQUITIN-PROTEIN LIGASE COMPONENT HRD3"/>
    <property type="match status" value="1"/>
</dbReference>
<dbReference type="EMBL" id="JAPFFF010000010">
    <property type="protein sequence ID" value="KAK8880487.1"/>
    <property type="molecule type" value="Genomic_DNA"/>
</dbReference>